<dbReference type="STRING" id="299467.A0A443RZX4"/>
<dbReference type="GO" id="GO:0006309">
    <property type="term" value="P:apoptotic DNA fragmentation"/>
    <property type="evidence" value="ECO:0007669"/>
    <property type="project" value="TreeGrafter"/>
</dbReference>
<comment type="similarity">
    <text evidence="1">Belongs to the DNase II family.</text>
</comment>
<feature type="chain" id="PRO_5019188053" evidence="3">
    <location>
        <begin position="20"/>
        <end position="365"/>
    </location>
</feature>
<evidence type="ECO:0000313" key="5">
    <source>
        <dbReference type="Proteomes" id="UP000288716"/>
    </source>
</evidence>
<dbReference type="OrthoDB" id="10261598at2759"/>
<protein>
    <submittedName>
        <fullName evidence="4">Deoxyribonuclease-2-like protein</fullName>
    </submittedName>
</protein>
<accession>A0A443RZX4</accession>
<dbReference type="CDD" id="cd09121">
    <property type="entry name" value="PLDc_DNaseII_2"/>
    <property type="match status" value="1"/>
</dbReference>
<evidence type="ECO:0000256" key="2">
    <source>
        <dbReference type="ARBA" id="ARBA00022801"/>
    </source>
</evidence>
<dbReference type="CDD" id="cd09120">
    <property type="entry name" value="PLDc_DNaseII_1"/>
    <property type="match status" value="1"/>
</dbReference>
<dbReference type="InterPro" id="IPR004947">
    <property type="entry name" value="DNase_II"/>
</dbReference>
<evidence type="ECO:0000256" key="3">
    <source>
        <dbReference type="SAM" id="SignalP"/>
    </source>
</evidence>
<dbReference type="VEuPathDB" id="VectorBase:LDEU011240"/>
<organism evidence="4 5">
    <name type="scientific">Leptotrombidium deliense</name>
    <dbReference type="NCBI Taxonomy" id="299467"/>
    <lineage>
        <taxon>Eukaryota</taxon>
        <taxon>Metazoa</taxon>
        <taxon>Ecdysozoa</taxon>
        <taxon>Arthropoda</taxon>
        <taxon>Chelicerata</taxon>
        <taxon>Arachnida</taxon>
        <taxon>Acari</taxon>
        <taxon>Acariformes</taxon>
        <taxon>Trombidiformes</taxon>
        <taxon>Prostigmata</taxon>
        <taxon>Anystina</taxon>
        <taxon>Parasitengona</taxon>
        <taxon>Trombiculoidea</taxon>
        <taxon>Trombiculidae</taxon>
        <taxon>Leptotrombidium</taxon>
    </lineage>
</organism>
<dbReference type="Proteomes" id="UP000288716">
    <property type="component" value="Unassembled WGS sequence"/>
</dbReference>
<keyword evidence="2" id="KW-0378">Hydrolase</keyword>
<evidence type="ECO:0000256" key="1">
    <source>
        <dbReference type="ARBA" id="ARBA00007527"/>
    </source>
</evidence>
<reference evidence="4 5" key="1">
    <citation type="journal article" date="2018" name="Gigascience">
        <title>Genomes of trombidid mites reveal novel predicted allergens and laterally-transferred genes associated with secondary metabolism.</title>
        <authorList>
            <person name="Dong X."/>
            <person name="Chaisiri K."/>
            <person name="Xia D."/>
            <person name="Armstrong S.D."/>
            <person name="Fang Y."/>
            <person name="Donnelly M.J."/>
            <person name="Kadowaki T."/>
            <person name="McGarry J.W."/>
            <person name="Darby A.C."/>
            <person name="Makepeace B.L."/>
        </authorList>
    </citation>
    <scope>NUCLEOTIDE SEQUENCE [LARGE SCALE GENOMIC DNA]</scope>
    <source>
        <strain evidence="4">UoL-UT</strain>
    </source>
</reference>
<dbReference type="AlphaFoldDB" id="A0A443RZX4"/>
<dbReference type="EMBL" id="NCKV01015438">
    <property type="protein sequence ID" value="RWS20800.1"/>
    <property type="molecule type" value="Genomic_DNA"/>
</dbReference>
<evidence type="ECO:0000313" key="4">
    <source>
        <dbReference type="EMBL" id="RWS20800.1"/>
    </source>
</evidence>
<dbReference type="Pfam" id="PF03265">
    <property type="entry name" value="DNase_II"/>
    <property type="match status" value="1"/>
</dbReference>
<feature type="signal peptide" evidence="3">
    <location>
        <begin position="1"/>
        <end position="19"/>
    </location>
</feature>
<keyword evidence="3" id="KW-0732">Signal</keyword>
<sequence length="365" mass="41156">MNSLTLLVTVVSLFYSTTAELYCKDENGNDVDWFIIYKLPKINHRKGSYFADGLKYAYISGPAIKGKSDEKQWKLSEKQVGDQESIFANTLLPVYKHPQKYSSLMYNDDVPGGEGNTYYAHAKGVLAMDHESGFFLTHSIPRFPLAFNNSRYEYPLSASNNGQTGLCVSFKTQEEAKKILAHLLVLRPNVYYWNDGKVLDDNTLFKALVEKKKLKNSAIKTRIVSYKGTPFTAFSKDKKSAVDIYSAYIAPQLQTDFSVETWRRGSGNPLPSNCKLKEKVLNVDSLEMKFKSGKQKTTDQWLYTQDHAKWAVSDSGKSPFVCISDINRMASQFKRGGGSLCIHDPDVWTQFKGLITSIEPCTKNG</sequence>
<keyword evidence="5" id="KW-1185">Reference proteome</keyword>
<dbReference type="GO" id="GO:0004531">
    <property type="term" value="F:deoxyribonuclease II activity"/>
    <property type="evidence" value="ECO:0007669"/>
    <property type="project" value="InterPro"/>
</dbReference>
<gene>
    <name evidence="4" type="ORF">B4U80_06380</name>
</gene>
<comment type="caution">
    <text evidence="4">The sequence shown here is derived from an EMBL/GenBank/DDBJ whole genome shotgun (WGS) entry which is preliminary data.</text>
</comment>
<dbReference type="PANTHER" id="PTHR10858">
    <property type="entry name" value="DEOXYRIBONUCLEASE II"/>
    <property type="match status" value="1"/>
</dbReference>
<proteinExistence type="inferred from homology"/>
<dbReference type="PANTHER" id="PTHR10858:SF30">
    <property type="entry name" value="CELL-DEATH-RELATED NUCLEASE 7"/>
    <property type="match status" value="1"/>
</dbReference>
<name>A0A443RZX4_9ACAR</name>